<dbReference type="Pfam" id="PF13193">
    <property type="entry name" value="AMP-binding_C"/>
    <property type="match status" value="1"/>
</dbReference>
<dbReference type="InterPro" id="IPR007138">
    <property type="entry name" value="ABM_dom"/>
</dbReference>
<gene>
    <name evidence="4" type="ORF">GA0070611_2132</name>
</gene>
<feature type="domain" description="ABM" evidence="3">
    <location>
        <begin position="557"/>
        <end position="645"/>
    </location>
</feature>
<dbReference type="PATRIC" id="fig|261654.4.peg.2169"/>
<dbReference type="AlphaFoldDB" id="A0A1A8ZGB9"/>
<protein>
    <submittedName>
        <fullName evidence="4">Long-chain acyl-CoA synthetase</fullName>
    </submittedName>
</protein>
<dbReference type="Proteomes" id="UP000199385">
    <property type="component" value="Chromosome I"/>
</dbReference>
<dbReference type="InterPro" id="IPR045851">
    <property type="entry name" value="AMP-bd_C_sf"/>
</dbReference>
<sequence>MSTSTESAVSPAPGLDTVAELLGGPRLDHLLHRAATAAPERVALRTGEQSVSYAELDRRATAHAALLRRLLGPATDTEPRVVALSAVLDPVFPAAYYGISRAGLVSAVVNPFLREEGLAHVLRTCRAVAAVVTPAVYRRLARVRAGLPQLRVVLLTEADPELPGVPVLPELLAADADTTDGPDTAPGDPDALASVLFTSGTTGAPKAVGLTHRNLTVNAAQTAWAQSVDADAVLLNHLPTFHLMHLNIAVAAAATQVLSTTEDVVDAVREAAAVGATHFYDLPVRLIRLAGDPRLAELSLPAARGVLSGGSALPPDIGAALSRHFGVPVGQGYGLAEASPSTHFDRFDRPRPGSCGQPVPGTECRVVGLDDRAVLPAGEKGEIQIRGPQLMPGYLYQGETIEIDADGWFSTGDVGYVDADGYLWLVDRLKDVFKHDNFLVSPTEIERVLARHPGVAEGVVVDRPDAEHGAVACAIVVRRDPALTEDELTGYVADRVPYYQRLHAVTFVEAVPRSQNGKIQRRDLREFLLRRAPSDHAAADSRTAQSAARADRRPAAMILINHLKVTGDTEEFEKALKDITDFMKTKPGFQSHHLYKSLKNNQYIEMAVWDDNGGHQAALADPAFREKVGKLLQHASADPDMYRLVEEDVRVATA</sequence>
<evidence type="ECO:0000313" key="5">
    <source>
        <dbReference type="Proteomes" id="UP000199385"/>
    </source>
</evidence>
<evidence type="ECO:0000259" key="3">
    <source>
        <dbReference type="PROSITE" id="PS51725"/>
    </source>
</evidence>
<keyword evidence="2" id="KW-0436">Ligase</keyword>
<dbReference type="Pfam" id="PF00501">
    <property type="entry name" value="AMP-binding"/>
    <property type="match status" value="1"/>
</dbReference>
<comment type="similarity">
    <text evidence="1">Belongs to the ATP-dependent AMP-binding enzyme family.</text>
</comment>
<dbReference type="Gene3D" id="3.30.70.100">
    <property type="match status" value="1"/>
</dbReference>
<evidence type="ECO:0000313" key="4">
    <source>
        <dbReference type="EMBL" id="SBT42919.1"/>
    </source>
</evidence>
<dbReference type="PROSITE" id="PS51725">
    <property type="entry name" value="ABM"/>
    <property type="match status" value="1"/>
</dbReference>
<reference evidence="5" key="1">
    <citation type="submission" date="2016-06" db="EMBL/GenBank/DDBJ databases">
        <authorList>
            <person name="Varghese N."/>
            <person name="Submissions Spin"/>
        </authorList>
    </citation>
    <scope>NUCLEOTIDE SEQUENCE [LARGE SCALE GENOMIC DNA]</scope>
    <source>
        <strain evidence="5">DSM 44815</strain>
    </source>
</reference>
<dbReference type="PANTHER" id="PTHR24096">
    <property type="entry name" value="LONG-CHAIN-FATTY-ACID--COA LIGASE"/>
    <property type="match status" value="1"/>
</dbReference>
<evidence type="ECO:0000256" key="1">
    <source>
        <dbReference type="ARBA" id="ARBA00006432"/>
    </source>
</evidence>
<dbReference type="GO" id="GO:0016405">
    <property type="term" value="F:CoA-ligase activity"/>
    <property type="evidence" value="ECO:0007669"/>
    <property type="project" value="TreeGrafter"/>
</dbReference>
<dbReference type="InterPro" id="IPR025110">
    <property type="entry name" value="AMP-bd_C"/>
</dbReference>
<dbReference type="InterPro" id="IPR011008">
    <property type="entry name" value="Dimeric_a/b-barrel"/>
</dbReference>
<dbReference type="SUPFAM" id="SSF56801">
    <property type="entry name" value="Acetyl-CoA synthetase-like"/>
    <property type="match status" value="1"/>
</dbReference>
<accession>A0A1A8ZGB9</accession>
<dbReference type="InterPro" id="IPR000873">
    <property type="entry name" value="AMP-dep_synth/lig_dom"/>
</dbReference>
<keyword evidence="5" id="KW-1185">Reference proteome</keyword>
<dbReference type="Pfam" id="PF03992">
    <property type="entry name" value="ABM"/>
    <property type="match status" value="1"/>
</dbReference>
<dbReference type="InterPro" id="IPR042099">
    <property type="entry name" value="ANL_N_sf"/>
</dbReference>
<dbReference type="PROSITE" id="PS00455">
    <property type="entry name" value="AMP_BINDING"/>
    <property type="match status" value="1"/>
</dbReference>
<dbReference type="STRING" id="261654.GA0070611_2132"/>
<dbReference type="InterPro" id="IPR020845">
    <property type="entry name" value="AMP-binding_CS"/>
</dbReference>
<dbReference type="RefSeq" id="WP_197675901.1">
    <property type="nucleotide sequence ID" value="NZ_LT594323.1"/>
</dbReference>
<name>A0A1A8ZGB9_9ACTN</name>
<organism evidence="4 5">
    <name type="scientific">Micromonospora auratinigra</name>
    <dbReference type="NCBI Taxonomy" id="261654"/>
    <lineage>
        <taxon>Bacteria</taxon>
        <taxon>Bacillati</taxon>
        <taxon>Actinomycetota</taxon>
        <taxon>Actinomycetes</taxon>
        <taxon>Micromonosporales</taxon>
        <taxon>Micromonosporaceae</taxon>
        <taxon>Micromonospora</taxon>
    </lineage>
</organism>
<dbReference type="PANTHER" id="PTHR24096:SF149">
    <property type="entry name" value="AMP-BINDING DOMAIN-CONTAINING PROTEIN-RELATED"/>
    <property type="match status" value="1"/>
</dbReference>
<dbReference type="EMBL" id="LT594323">
    <property type="protein sequence ID" value="SBT42919.1"/>
    <property type="molecule type" value="Genomic_DNA"/>
</dbReference>
<evidence type="ECO:0000256" key="2">
    <source>
        <dbReference type="ARBA" id="ARBA00022598"/>
    </source>
</evidence>
<dbReference type="SUPFAM" id="SSF54909">
    <property type="entry name" value="Dimeric alpha+beta barrel"/>
    <property type="match status" value="1"/>
</dbReference>
<proteinExistence type="inferred from homology"/>
<dbReference type="Gene3D" id="3.40.50.12780">
    <property type="entry name" value="N-terminal domain of ligase-like"/>
    <property type="match status" value="1"/>
</dbReference>
<dbReference type="Gene3D" id="3.30.300.30">
    <property type="match status" value="1"/>
</dbReference>